<dbReference type="AlphaFoldDB" id="A0AAE1X4E6"/>
<dbReference type="InterPro" id="IPR005162">
    <property type="entry name" value="Retrotrans_gag_dom"/>
</dbReference>
<feature type="domain" description="Retrotransposon gag" evidence="1">
    <location>
        <begin position="2"/>
        <end position="80"/>
    </location>
</feature>
<evidence type="ECO:0000259" key="1">
    <source>
        <dbReference type="Pfam" id="PF03732"/>
    </source>
</evidence>
<reference evidence="2" key="1">
    <citation type="submission" date="2020-06" db="EMBL/GenBank/DDBJ databases">
        <authorList>
            <person name="Li T."/>
            <person name="Hu X."/>
            <person name="Zhang T."/>
            <person name="Song X."/>
            <person name="Zhang H."/>
            <person name="Dai N."/>
            <person name="Sheng W."/>
            <person name="Hou X."/>
            <person name="Wei L."/>
        </authorList>
    </citation>
    <scope>NUCLEOTIDE SEQUENCE</scope>
    <source>
        <strain evidence="2">K16</strain>
        <tissue evidence="2">Leaf</tissue>
    </source>
</reference>
<evidence type="ECO:0000313" key="2">
    <source>
        <dbReference type="EMBL" id="KAK4405075.1"/>
    </source>
</evidence>
<dbReference type="EMBL" id="JACGWL010000003">
    <property type="protein sequence ID" value="KAK4405075.1"/>
    <property type="molecule type" value="Genomic_DNA"/>
</dbReference>
<dbReference type="Pfam" id="PF03732">
    <property type="entry name" value="Retrotrans_gag"/>
    <property type="match status" value="1"/>
</dbReference>
<accession>A0AAE1X4E6</accession>
<reference evidence="2" key="2">
    <citation type="journal article" date="2024" name="Plant">
        <title>Genomic evolution and insights into agronomic trait innovations of Sesamum species.</title>
        <authorList>
            <person name="Miao H."/>
            <person name="Wang L."/>
            <person name="Qu L."/>
            <person name="Liu H."/>
            <person name="Sun Y."/>
            <person name="Le M."/>
            <person name="Wang Q."/>
            <person name="Wei S."/>
            <person name="Zheng Y."/>
            <person name="Lin W."/>
            <person name="Duan Y."/>
            <person name="Cao H."/>
            <person name="Xiong S."/>
            <person name="Wang X."/>
            <person name="Wei L."/>
            <person name="Li C."/>
            <person name="Ma Q."/>
            <person name="Ju M."/>
            <person name="Zhao R."/>
            <person name="Li G."/>
            <person name="Mu C."/>
            <person name="Tian Q."/>
            <person name="Mei H."/>
            <person name="Zhang T."/>
            <person name="Gao T."/>
            <person name="Zhang H."/>
        </authorList>
    </citation>
    <scope>NUCLEOTIDE SEQUENCE</scope>
    <source>
        <strain evidence="2">K16</strain>
    </source>
</reference>
<evidence type="ECO:0000313" key="3">
    <source>
        <dbReference type="Proteomes" id="UP001289374"/>
    </source>
</evidence>
<gene>
    <name evidence="2" type="ORF">Sango_0514000</name>
</gene>
<protein>
    <recommendedName>
        <fullName evidence="1">Retrotransposon gag domain-containing protein</fullName>
    </recommendedName>
</protein>
<name>A0AAE1X4E6_9LAMI</name>
<dbReference type="Proteomes" id="UP001289374">
    <property type="component" value="Unassembled WGS sequence"/>
</dbReference>
<comment type="caution">
    <text evidence="2">The sequence shown here is derived from an EMBL/GenBank/DDBJ whole genome shotgun (WGS) entry which is preliminary data.</text>
</comment>
<proteinExistence type="predicted"/>
<sequence length="237" mass="27370">MSMYLTGDAKLWWRSCLSDDSNANRERIEMWEVLNKELNDQFLLCNTSWIARESLRNLKHTGTVREFVKEIELIRQDVKDLPSAIAATNLLGDFKVAARVPDAKKVSITSMYLIGDAKLWWCSRLLDDANANRKHIEMWEVLKELKDPIPIPSLQYDRLGDFKVANDPEQRNDDSGEGKAKFDKKFKKNEKAKEVVIETFESRAVERLGAGCFICRNLEYRARDCLKRGRLNAIVAE</sequence>
<keyword evidence="3" id="KW-1185">Reference proteome</keyword>
<organism evidence="2 3">
    <name type="scientific">Sesamum angolense</name>
    <dbReference type="NCBI Taxonomy" id="2727404"/>
    <lineage>
        <taxon>Eukaryota</taxon>
        <taxon>Viridiplantae</taxon>
        <taxon>Streptophyta</taxon>
        <taxon>Embryophyta</taxon>
        <taxon>Tracheophyta</taxon>
        <taxon>Spermatophyta</taxon>
        <taxon>Magnoliopsida</taxon>
        <taxon>eudicotyledons</taxon>
        <taxon>Gunneridae</taxon>
        <taxon>Pentapetalae</taxon>
        <taxon>asterids</taxon>
        <taxon>lamiids</taxon>
        <taxon>Lamiales</taxon>
        <taxon>Pedaliaceae</taxon>
        <taxon>Sesamum</taxon>
    </lineage>
</organism>